<keyword evidence="1" id="KW-0812">Transmembrane</keyword>
<dbReference type="Proteomes" id="UP000290657">
    <property type="component" value="Unassembled WGS sequence"/>
</dbReference>
<keyword evidence="1" id="KW-1133">Transmembrane helix</keyword>
<keyword evidence="3" id="KW-1185">Reference proteome</keyword>
<protein>
    <submittedName>
        <fullName evidence="2">Uncharacterized protein</fullName>
    </submittedName>
</protein>
<keyword evidence="1" id="KW-0472">Membrane</keyword>
<comment type="caution">
    <text evidence="2">The sequence shown here is derived from an EMBL/GenBank/DDBJ whole genome shotgun (WGS) entry which is preliminary data.</text>
</comment>
<evidence type="ECO:0000313" key="2">
    <source>
        <dbReference type="EMBL" id="RXJ56275.1"/>
    </source>
</evidence>
<accession>A0A4Q0XSS9</accession>
<dbReference type="InterPro" id="IPR025738">
    <property type="entry name" value="BatD"/>
</dbReference>
<evidence type="ECO:0000313" key="3">
    <source>
        <dbReference type="Proteomes" id="UP000290657"/>
    </source>
</evidence>
<evidence type="ECO:0000256" key="1">
    <source>
        <dbReference type="SAM" id="Phobius"/>
    </source>
</evidence>
<dbReference type="EMBL" id="PDKN01000006">
    <property type="protein sequence ID" value="RXJ56275.1"/>
    <property type="molecule type" value="Genomic_DNA"/>
</dbReference>
<reference evidence="2 3" key="1">
    <citation type="submission" date="2017-10" db="EMBL/GenBank/DDBJ databases">
        <title>Genomics of the genus Arcobacter.</title>
        <authorList>
            <person name="Perez-Cataluna A."/>
            <person name="Figueras M.J."/>
        </authorList>
    </citation>
    <scope>NUCLEOTIDE SEQUENCE [LARGE SCALE GENOMIC DNA]</scope>
    <source>
        <strain evidence="2 3">CECT 8987</strain>
    </source>
</reference>
<dbReference type="OrthoDB" id="5372079at2"/>
<name>A0A4Q0XSS9_9BACT</name>
<dbReference type="PANTHER" id="PTHR40940:SF2">
    <property type="entry name" value="BATD"/>
    <property type="match status" value="1"/>
</dbReference>
<gene>
    <name evidence="2" type="ORF">CRV04_09535</name>
</gene>
<dbReference type="PANTHER" id="PTHR40940">
    <property type="entry name" value="PROTEIN BATD-RELATED"/>
    <property type="match status" value="1"/>
</dbReference>
<dbReference type="Pfam" id="PF13584">
    <property type="entry name" value="BatD"/>
    <property type="match status" value="1"/>
</dbReference>
<organism evidence="2 3">
    <name type="scientific">Candidatus Marinarcus aquaticus</name>
    <dbReference type="NCBI Taxonomy" id="2044504"/>
    <lineage>
        <taxon>Bacteria</taxon>
        <taxon>Pseudomonadati</taxon>
        <taxon>Campylobacterota</taxon>
        <taxon>Epsilonproteobacteria</taxon>
        <taxon>Campylobacterales</taxon>
        <taxon>Arcobacteraceae</taxon>
        <taxon>Candidatus Marinarcus</taxon>
    </lineage>
</organism>
<sequence length="479" mass="54571">MIVRWIFFLLCVNTLYAQVKIFAPQSVVQDEAVVFELQASGEEITFPEISSIEGFPVQKAGTSNQITIVNGQKSKIVNKKFLFYPNRSVQIPSFEVIVDGKTYTTSVKEIELQKAQKTQNSQFDFKIVSDKTNVYLNEPIVVDYLFTYKKDDKIMELALGNMDFEHFWAKKIGDATTKEEGEHITQRLRYVLFAQQSGKLELKPARVIARLMDVGRSYSFFQRPSKQMSIYSNALQFEVEPLPKGVSIVGDFTIESNIDKAHIQASQAVTYTLHIKGEGNLEDLNDITLDIPNATVYSNDAKTTSSFENGKFLSTYTKNFSIVANESFTIPAVKIPYFLVNKKKVQYLTVQTYDITVDAPQGIQKTVTLEKKEKPVRELTKEISDYNGWVYFSFGVLSTVVVLFIGLFVRKKSNEKRVETPLIKSVKKAKSNSELIKILVPYVNKNTALDTLIFELEKNNNLDIKFKKKEIIKILKSDF</sequence>
<dbReference type="RefSeq" id="WP_128996618.1">
    <property type="nucleotide sequence ID" value="NZ_PDKN01000006.1"/>
</dbReference>
<proteinExistence type="predicted"/>
<feature type="transmembrane region" description="Helical" evidence="1">
    <location>
        <begin position="389"/>
        <end position="409"/>
    </location>
</feature>
<dbReference type="AlphaFoldDB" id="A0A4Q0XSS9"/>